<evidence type="ECO:0000256" key="2">
    <source>
        <dbReference type="ARBA" id="ARBA00022540"/>
    </source>
</evidence>
<feature type="repeat" description="WD" evidence="8">
    <location>
        <begin position="189"/>
        <end position="223"/>
    </location>
</feature>
<evidence type="ECO:0000256" key="6">
    <source>
        <dbReference type="ARBA" id="ARBA00038394"/>
    </source>
</evidence>
<dbReference type="InterPro" id="IPR015943">
    <property type="entry name" value="WD40/YVTN_repeat-like_dom_sf"/>
</dbReference>
<evidence type="ECO:0000256" key="7">
    <source>
        <dbReference type="ARBA" id="ARBA00040390"/>
    </source>
</evidence>
<dbReference type="SUPFAM" id="SSF50978">
    <property type="entry name" value="WD40 repeat-like"/>
    <property type="match status" value="1"/>
</dbReference>
<dbReference type="InterPro" id="IPR001680">
    <property type="entry name" value="WD40_rpt"/>
</dbReference>
<dbReference type="PANTHER" id="PTHR19877:SF1">
    <property type="entry name" value="EUKARYOTIC TRANSLATION INITIATION FACTOR 3 SUBUNIT I"/>
    <property type="match status" value="1"/>
</dbReference>
<evidence type="ECO:0000313" key="9">
    <source>
        <dbReference type="EMBL" id="CAE8606597.1"/>
    </source>
</evidence>
<dbReference type="GO" id="GO:0003743">
    <property type="term" value="F:translation initiation factor activity"/>
    <property type="evidence" value="ECO:0007669"/>
    <property type="project" value="UniProtKB-KW"/>
</dbReference>
<dbReference type="Proteomes" id="UP000654075">
    <property type="component" value="Unassembled WGS sequence"/>
</dbReference>
<evidence type="ECO:0000313" key="10">
    <source>
        <dbReference type="Proteomes" id="UP000654075"/>
    </source>
</evidence>
<protein>
    <recommendedName>
        <fullName evidence="7">Serine-threonine kinase receptor-associated protein</fullName>
    </recommendedName>
</protein>
<dbReference type="AlphaFoldDB" id="A0A813F850"/>
<keyword evidence="10" id="KW-1185">Reference proteome</keyword>
<keyword evidence="3 8" id="KW-0853">WD repeat</keyword>
<dbReference type="Gene3D" id="2.130.10.10">
    <property type="entry name" value="YVTN repeat-like/Quinoprotein amine dehydrogenase"/>
    <property type="match status" value="1"/>
</dbReference>
<evidence type="ECO:0000256" key="8">
    <source>
        <dbReference type="PROSITE-ProRule" id="PRU00221"/>
    </source>
</evidence>
<comment type="similarity">
    <text evidence="6">Belongs to the WD repeat STRAP family.</text>
</comment>
<sequence>MHPLLLNVHERPLTLVKFNYDGDFFITCAKDGDVNLIRTESGERMGSYSPVGEKAGAVFAVDITIDSSYVVTANADGKLVYYTFQGEQVAVLNHGGILKYVEWNQKPGAQNMVVTCNDKFKSTQDGMIPNRIMIWQFEPQKRLLSIDEALPMKATKVKWGPFDETLVSIFEEGTVIIWSAKNGKQIALIQAHSGPVTGLNFSEDRMLMITSSKDMSAKLWTMDDKYECIKEYKTDRPLNDAAISPLYSSEKDPKMHVLLGGGQDAKDVTTTANSSGRFEALIWHMVAEEEIGSVKGHFGPMNSLAWFRNGTGFVTGGEDGYVRIHKFDADYFTNKKFE</sequence>
<dbReference type="GO" id="GO:0002183">
    <property type="term" value="P:cytoplasmic translational initiation"/>
    <property type="evidence" value="ECO:0007669"/>
    <property type="project" value="TreeGrafter"/>
</dbReference>
<proteinExistence type="inferred from homology"/>
<dbReference type="GO" id="GO:0003723">
    <property type="term" value="F:RNA binding"/>
    <property type="evidence" value="ECO:0007669"/>
    <property type="project" value="TreeGrafter"/>
</dbReference>
<evidence type="ECO:0000256" key="1">
    <source>
        <dbReference type="ARBA" id="ARBA00022490"/>
    </source>
</evidence>
<dbReference type="Pfam" id="PF24805">
    <property type="entry name" value="EIF3I"/>
    <property type="match status" value="1"/>
</dbReference>
<dbReference type="PANTHER" id="PTHR19877">
    <property type="entry name" value="EUKARYOTIC TRANSLATION INITIATION FACTOR 3 SUBUNIT I"/>
    <property type="match status" value="1"/>
</dbReference>
<comment type="caution">
    <text evidence="9">The sequence shown here is derived from an EMBL/GenBank/DDBJ whole genome shotgun (WGS) entry which is preliminary data.</text>
</comment>
<dbReference type="GO" id="GO:0071541">
    <property type="term" value="C:eukaryotic translation initiation factor 3 complex, eIF3m"/>
    <property type="evidence" value="ECO:0007669"/>
    <property type="project" value="TreeGrafter"/>
</dbReference>
<dbReference type="OMA" id="HERAITC"/>
<dbReference type="EMBL" id="CAJNNV010019531">
    <property type="protein sequence ID" value="CAE8606597.1"/>
    <property type="molecule type" value="Genomic_DNA"/>
</dbReference>
<evidence type="ECO:0000256" key="5">
    <source>
        <dbReference type="ARBA" id="ARBA00022917"/>
    </source>
</evidence>
<reference evidence="9" key="1">
    <citation type="submission" date="2021-02" db="EMBL/GenBank/DDBJ databases">
        <authorList>
            <person name="Dougan E. K."/>
            <person name="Rhodes N."/>
            <person name="Thang M."/>
            <person name="Chan C."/>
        </authorList>
    </citation>
    <scope>NUCLEOTIDE SEQUENCE</scope>
</reference>
<dbReference type="PROSITE" id="PS50082">
    <property type="entry name" value="WD_REPEATS_2"/>
    <property type="match status" value="2"/>
</dbReference>
<keyword evidence="5" id="KW-0648">Protein biosynthesis</keyword>
<dbReference type="InterPro" id="IPR027525">
    <property type="entry name" value="eIF3i"/>
</dbReference>
<name>A0A813F850_POLGL</name>
<organism evidence="9 10">
    <name type="scientific">Polarella glacialis</name>
    <name type="common">Dinoflagellate</name>
    <dbReference type="NCBI Taxonomy" id="89957"/>
    <lineage>
        <taxon>Eukaryota</taxon>
        <taxon>Sar</taxon>
        <taxon>Alveolata</taxon>
        <taxon>Dinophyceae</taxon>
        <taxon>Suessiales</taxon>
        <taxon>Suessiaceae</taxon>
        <taxon>Polarella</taxon>
    </lineage>
</organism>
<keyword evidence="4" id="KW-0677">Repeat</keyword>
<keyword evidence="2" id="KW-0396">Initiation factor</keyword>
<dbReference type="InterPro" id="IPR036322">
    <property type="entry name" value="WD40_repeat_dom_sf"/>
</dbReference>
<evidence type="ECO:0000256" key="3">
    <source>
        <dbReference type="ARBA" id="ARBA00022574"/>
    </source>
</evidence>
<dbReference type="OrthoDB" id="24966at2759"/>
<feature type="repeat" description="WD" evidence="8">
    <location>
        <begin position="294"/>
        <end position="324"/>
    </location>
</feature>
<dbReference type="PROSITE" id="PS50294">
    <property type="entry name" value="WD_REPEATS_REGION"/>
    <property type="match status" value="1"/>
</dbReference>
<dbReference type="SMART" id="SM00320">
    <property type="entry name" value="WD40"/>
    <property type="match status" value="5"/>
</dbReference>
<keyword evidence="1" id="KW-0963">Cytoplasm</keyword>
<accession>A0A813F850</accession>
<gene>
    <name evidence="9" type="ORF">PGLA1383_LOCUS24578</name>
</gene>
<evidence type="ECO:0000256" key="4">
    <source>
        <dbReference type="ARBA" id="ARBA00022737"/>
    </source>
</evidence>